<reference evidence="1 2" key="1">
    <citation type="submission" date="2020-09" db="EMBL/GenBank/DDBJ databases">
        <title>Characterization of Treponema spp. from bovine digital dermatitis in Korea.</title>
        <authorList>
            <person name="Espiritu H.M."/>
            <person name="Cho Y.I."/>
            <person name="Mamuad L."/>
        </authorList>
    </citation>
    <scope>NUCLEOTIDE SEQUENCE [LARGE SCALE GENOMIC DNA]</scope>
    <source>
        <strain evidence="1 2">KS1</strain>
    </source>
</reference>
<sequence length="293" mass="33670">MLGRKHSEKETKTGSITFYSKEQIECPVCHTKFKREELHSGGGRLIAGDLTDELRRLYEPSAKYGEVYPAIYNLTVCPKCLFTAFPQDFNIPSKPVIEKLFDEMEARYTSIKRLFHNVDFSKSRGLNEGAASYYLAILCYELFEEKFSPTIKQAISSIRAAWLFDDLGKKYPEENYKYVSDVFYRKATFLYRRALELESGGKEIIAGLKSFGPDVDKNYGYDGIIYLSALLEYKYGQKTDMEARLKRMEYQKFALAKMFGLGKSSKSKPGPLLEAARDLYDALKVELKETDEE</sequence>
<evidence type="ECO:0000313" key="2">
    <source>
        <dbReference type="Proteomes" id="UP000593915"/>
    </source>
</evidence>
<dbReference type="Proteomes" id="UP000593915">
    <property type="component" value="Chromosome"/>
</dbReference>
<name>A0A7S6WPY5_9SPIR</name>
<dbReference type="AlphaFoldDB" id="A0A7S6WPY5"/>
<dbReference type="RefSeq" id="WP_024465231.1">
    <property type="nucleotide sequence ID" value="NZ_CP045670.1"/>
</dbReference>
<accession>A0A7S6WPY5</accession>
<dbReference type="EMBL" id="CP061839">
    <property type="protein sequence ID" value="QOW61107.1"/>
    <property type="molecule type" value="Genomic_DNA"/>
</dbReference>
<organism evidence="1 2">
    <name type="scientific">Treponema pedis</name>
    <dbReference type="NCBI Taxonomy" id="409322"/>
    <lineage>
        <taxon>Bacteria</taxon>
        <taxon>Pseudomonadati</taxon>
        <taxon>Spirochaetota</taxon>
        <taxon>Spirochaetia</taxon>
        <taxon>Spirochaetales</taxon>
        <taxon>Treponemataceae</taxon>
        <taxon>Treponema</taxon>
    </lineage>
</organism>
<gene>
    <name evidence="1" type="ORF">IFE08_01455</name>
</gene>
<dbReference type="InterPro" id="IPR018708">
    <property type="entry name" value="DUF2225"/>
</dbReference>
<protein>
    <submittedName>
        <fullName evidence="1">DUF2225 domain-containing protein</fullName>
    </submittedName>
</protein>
<proteinExistence type="predicted"/>
<dbReference type="Pfam" id="PF09986">
    <property type="entry name" value="DUF2225"/>
    <property type="match status" value="1"/>
</dbReference>
<evidence type="ECO:0000313" key="1">
    <source>
        <dbReference type="EMBL" id="QOW61107.1"/>
    </source>
</evidence>